<comment type="subcellular location">
    <subcellularLocation>
        <location evidence="1">Cell inner membrane</location>
        <topology evidence="1">Multi-pass membrane protein</topology>
    </subcellularLocation>
</comment>
<reference evidence="14" key="1">
    <citation type="journal article" date="2019" name="Int. J. Syst. Evol. Microbiol.">
        <title>The Global Catalogue of Microorganisms (GCM) 10K type strain sequencing project: providing services to taxonomists for standard genome sequencing and annotation.</title>
        <authorList>
            <consortium name="The Broad Institute Genomics Platform"/>
            <consortium name="The Broad Institute Genome Sequencing Center for Infectious Disease"/>
            <person name="Wu L."/>
            <person name="Ma J."/>
        </authorList>
    </citation>
    <scope>NUCLEOTIDE SEQUENCE [LARGE SCALE GENOMIC DNA]</scope>
    <source>
        <strain evidence="14">KCTC 52640</strain>
    </source>
</reference>
<evidence type="ECO:0000256" key="4">
    <source>
        <dbReference type="ARBA" id="ARBA00022519"/>
    </source>
</evidence>
<dbReference type="InterPro" id="IPR002541">
    <property type="entry name" value="Cyt_c_assembly"/>
</dbReference>
<feature type="transmembrane region" description="Helical" evidence="10">
    <location>
        <begin position="277"/>
        <end position="305"/>
    </location>
</feature>
<evidence type="ECO:0000259" key="11">
    <source>
        <dbReference type="Pfam" id="PF01578"/>
    </source>
</evidence>
<dbReference type="PRINTS" id="PR01410">
    <property type="entry name" value="CCBIOGENESIS"/>
</dbReference>
<dbReference type="NCBIfam" id="TIGR00353">
    <property type="entry name" value="nrfE"/>
    <property type="match status" value="1"/>
</dbReference>
<feature type="transmembrane region" description="Helical" evidence="10">
    <location>
        <begin position="121"/>
        <end position="142"/>
    </location>
</feature>
<dbReference type="InterPro" id="IPR032523">
    <property type="entry name" value="CcmF_C"/>
</dbReference>
<feature type="transmembrane region" description="Helical" evidence="10">
    <location>
        <begin position="249"/>
        <end position="265"/>
    </location>
</feature>
<dbReference type="PRINTS" id="PR01411">
    <property type="entry name" value="CCMFBIOGNSIS"/>
</dbReference>
<keyword evidence="14" id="KW-1185">Reference proteome</keyword>
<evidence type="ECO:0000256" key="8">
    <source>
        <dbReference type="ARBA" id="ARBA00023136"/>
    </source>
</evidence>
<keyword evidence="3" id="KW-1003">Cell membrane</keyword>
<feature type="transmembrane region" description="Helical" evidence="10">
    <location>
        <begin position="36"/>
        <end position="61"/>
    </location>
</feature>
<keyword evidence="5 10" id="KW-0812">Transmembrane</keyword>
<accession>A0ABV7EV22</accession>
<evidence type="ECO:0000256" key="6">
    <source>
        <dbReference type="ARBA" id="ARBA00022748"/>
    </source>
</evidence>
<evidence type="ECO:0000313" key="13">
    <source>
        <dbReference type="EMBL" id="MFC3105402.1"/>
    </source>
</evidence>
<evidence type="ECO:0000256" key="2">
    <source>
        <dbReference type="ARBA" id="ARBA00009186"/>
    </source>
</evidence>
<dbReference type="EMBL" id="JBHRSS010000008">
    <property type="protein sequence ID" value="MFC3105402.1"/>
    <property type="molecule type" value="Genomic_DNA"/>
</dbReference>
<sequence>MIPELGHFALILALGLALIQAVVPIYGVARSRADCLAVAAPAAIGQFVMLGIAFAALAFAFYANDFSVAYVAANSNTHLPWYYRVAAVWGAHEGSLLLWMMELSCWSLAVAAASRSLPREVASCVLAVMGAVSVGFLMFTLFTSNPFARQFPMPAEGRDLNPLLQDPGLVFHPPMLYMGYVGFCVAFAFAITALITGRVDSAWTRWTRPWTTAAWTFLTVGITLGSWWAYNELGWGGWWFWDPVENASFMPWLVGTALIHSLAVTEKRGIFKSWTVLLAITAFALSLLGTFLVRSGVLISVHAFATDPARGVYILAFFAIVIGGSLLLYAIRAPRFEAGTEPVAVLSREGLLLLNNIFLVVAAAGVLLGTLYPILADSLGMGRISVGPPYFNKIFIPLTAPLVLLVGVAAVMAWKRTRAETLRSRLWLPALLAIVVGVLLPLLTLGTHALAAVAGCVLGSWAILAALEDVVRRVRGRRVMLPRSVLGQTIAHVGVGVFVIGISLVSGFGGENDVRVAPGDTVSIAGYDFTFQGTRHEEGPNYTAEVGDFVVSRDGRQIAELLPAKRRYNAGGQVMTESGIDAGIFRDLYVSLGEPLNGDAWSVRLYHRPFVRWIWAGGFLAALGGLLALSDKRYWRRERSAQRAATTGALRPARA</sequence>
<gene>
    <name evidence="13" type="ORF">ACFOSU_16120</name>
</gene>
<evidence type="ECO:0000259" key="12">
    <source>
        <dbReference type="Pfam" id="PF16327"/>
    </source>
</evidence>
<protein>
    <submittedName>
        <fullName evidence="13">Heme lyase CcmF/NrfE family subunit</fullName>
    </submittedName>
</protein>
<evidence type="ECO:0000256" key="9">
    <source>
        <dbReference type="ARBA" id="ARBA00037230"/>
    </source>
</evidence>
<feature type="transmembrane region" description="Helical" evidence="10">
    <location>
        <begin position="449"/>
        <end position="468"/>
    </location>
</feature>
<evidence type="ECO:0000256" key="3">
    <source>
        <dbReference type="ARBA" id="ARBA00022475"/>
    </source>
</evidence>
<feature type="transmembrane region" description="Helical" evidence="10">
    <location>
        <begin position="209"/>
        <end position="229"/>
    </location>
</feature>
<dbReference type="InterPro" id="IPR003567">
    <property type="entry name" value="Cyt_c_biogenesis"/>
</dbReference>
<keyword evidence="8 10" id="KW-0472">Membrane</keyword>
<keyword evidence="7 10" id="KW-1133">Transmembrane helix</keyword>
<feature type="transmembrane region" description="Helical" evidence="10">
    <location>
        <begin position="489"/>
        <end position="509"/>
    </location>
</feature>
<feature type="transmembrane region" description="Helical" evidence="10">
    <location>
        <begin position="394"/>
        <end position="414"/>
    </location>
</feature>
<evidence type="ECO:0000313" key="14">
    <source>
        <dbReference type="Proteomes" id="UP001595462"/>
    </source>
</evidence>
<keyword evidence="13" id="KW-0456">Lyase</keyword>
<dbReference type="NCBIfam" id="NF007691">
    <property type="entry name" value="PRK10369.1"/>
    <property type="match status" value="1"/>
</dbReference>
<proteinExistence type="inferred from homology"/>
<dbReference type="InterPro" id="IPR003568">
    <property type="entry name" value="Cyt_c_biogenesis_CcmF"/>
</dbReference>
<evidence type="ECO:0000256" key="1">
    <source>
        <dbReference type="ARBA" id="ARBA00004429"/>
    </source>
</evidence>
<keyword evidence="4" id="KW-0997">Cell inner membrane</keyword>
<evidence type="ECO:0000256" key="7">
    <source>
        <dbReference type="ARBA" id="ARBA00022989"/>
    </source>
</evidence>
<name>A0ABV7EV22_9GAMM</name>
<organism evidence="13 14">
    <name type="scientific">Salinisphaera aquimarina</name>
    <dbReference type="NCBI Taxonomy" id="2094031"/>
    <lineage>
        <taxon>Bacteria</taxon>
        <taxon>Pseudomonadati</taxon>
        <taxon>Pseudomonadota</taxon>
        <taxon>Gammaproteobacteria</taxon>
        <taxon>Salinisphaerales</taxon>
        <taxon>Salinisphaeraceae</taxon>
        <taxon>Salinisphaera</taxon>
    </lineage>
</organism>
<feature type="transmembrane region" description="Helical" evidence="10">
    <location>
        <begin position="311"/>
        <end position="331"/>
    </location>
</feature>
<feature type="transmembrane region" description="Helical" evidence="10">
    <location>
        <begin position="352"/>
        <end position="374"/>
    </location>
</feature>
<dbReference type="Pfam" id="PF16327">
    <property type="entry name" value="CcmF_C"/>
    <property type="match status" value="1"/>
</dbReference>
<evidence type="ECO:0000256" key="5">
    <source>
        <dbReference type="ARBA" id="ARBA00022692"/>
    </source>
</evidence>
<dbReference type="Proteomes" id="UP001595462">
    <property type="component" value="Unassembled WGS sequence"/>
</dbReference>
<dbReference type="GO" id="GO:0016829">
    <property type="term" value="F:lyase activity"/>
    <property type="evidence" value="ECO:0007669"/>
    <property type="project" value="UniProtKB-KW"/>
</dbReference>
<feature type="transmembrane region" description="Helical" evidence="10">
    <location>
        <begin position="610"/>
        <end position="629"/>
    </location>
</feature>
<feature type="transmembrane region" description="Helical" evidence="10">
    <location>
        <begin position="6"/>
        <end position="29"/>
    </location>
</feature>
<feature type="domain" description="Cytochrome c-type biogenesis protein CcmF C-terminal" evidence="12">
    <location>
        <begin position="315"/>
        <end position="632"/>
    </location>
</feature>
<feature type="domain" description="Cytochrome c assembly protein" evidence="11">
    <location>
        <begin position="89"/>
        <end position="295"/>
    </location>
</feature>
<evidence type="ECO:0000256" key="10">
    <source>
        <dbReference type="SAM" id="Phobius"/>
    </source>
</evidence>
<dbReference type="PANTHER" id="PTHR43653">
    <property type="entry name" value="CYTOCHROME C ASSEMBLY PROTEIN-RELATED"/>
    <property type="match status" value="1"/>
</dbReference>
<feature type="transmembrane region" description="Helical" evidence="10">
    <location>
        <begin position="426"/>
        <end position="443"/>
    </location>
</feature>
<dbReference type="RefSeq" id="WP_380690956.1">
    <property type="nucleotide sequence ID" value="NZ_JBHRSS010000008.1"/>
</dbReference>
<feature type="transmembrane region" description="Helical" evidence="10">
    <location>
        <begin position="177"/>
        <end position="197"/>
    </location>
</feature>
<comment type="function">
    <text evidence="9">Required for the biogenesis of c-type cytochromes. Possible subunit of a heme lyase.</text>
</comment>
<comment type="caution">
    <text evidence="13">The sequence shown here is derived from an EMBL/GenBank/DDBJ whole genome shotgun (WGS) entry which is preliminary data.</text>
</comment>
<dbReference type="PANTHER" id="PTHR43653:SF1">
    <property type="entry name" value="CYTOCHROME C-TYPE BIOGENESIS PROTEIN CCMF"/>
    <property type="match status" value="1"/>
</dbReference>
<keyword evidence="6" id="KW-0201">Cytochrome c-type biogenesis</keyword>
<dbReference type="Pfam" id="PF01578">
    <property type="entry name" value="Cytochrom_C_asm"/>
    <property type="match status" value="1"/>
</dbReference>
<comment type="similarity">
    <text evidence="2">Belongs to the CcmF/CycK/Ccl1/NrfE/CcsA family.</text>
</comment>